<feature type="domain" description="Ig-like" evidence="1">
    <location>
        <begin position="14"/>
        <end position="112"/>
    </location>
</feature>
<evidence type="ECO:0000313" key="3">
    <source>
        <dbReference type="Proteomes" id="UP000075902"/>
    </source>
</evidence>
<dbReference type="SMART" id="SM00409">
    <property type="entry name" value="IG"/>
    <property type="match status" value="1"/>
</dbReference>
<dbReference type="InterPro" id="IPR007110">
    <property type="entry name" value="Ig-like_dom"/>
</dbReference>
<dbReference type="PANTHER" id="PTHR23278:SF4">
    <property type="entry name" value="SIDESTEP, ISOFORM C"/>
    <property type="match status" value="1"/>
</dbReference>
<evidence type="ECO:0000313" key="2">
    <source>
        <dbReference type="EnsemblMetazoa" id="AMEC004922-PA"/>
    </source>
</evidence>
<dbReference type="InterPro" id="IPR003599">
    <property type="entry name" value="Ig_sub"/>
</dbReference>
<dbReference type="EnsemblMetazoa" id="AMEC004922-RA">
    <property type="protein sequence ID" value="AMEC004922-PA"/>
    <property type="gene ID" value="AMEC004922"/>
</dbReference>
<dbReference type="Pfam" id="PF13927">
    <property type="entry name" value="Ig_3"/>
    <property type="match status" value="1"/>
</dbReference>
<accession>A0A182TMA9</accession>
<evidence type="ECO:0000259" key="1">
    <source>
        <dbReference type="PROSITE" id="PS50835"/>
    </source>
</evidence>
<dbReference type="VEuPathDB" id="VectorBase:AMEC004922"/>
<dbReference type="PROSITE" id="PS50835">
    <property type="entry name" value="IG_LIKE"/>
    <property type="match status" value="1"/>
</dbReference>
<proteinExistence type="predicted"/>
<dbReference type="STRING" id="34690.A0A182TMA9"/>
<dbReference type="InterPro" id="IPR036179">
    <property type="entry name" value="Ig-like_dom_sf"/>
</dbReference>
<dbReference type="PANTHER" id="PTHR23278">
    <property type="entry name" value="SIDESTEP PROTEIN"/>
    <property type="match status" value="1"/>
</dbReference>
<keyword evidence="3" id="KW-1185">Reference proteome</keyword>
<reference evidence="2" key="2">
    <citation type="submission" date="2020-05" db="UniProtKB">
        <authorList>
            <consortium name="EnsemblMetazoa"/>
        </authorList>
    </citation>
    <scope>IDENTIFICATION</scope>
    <source>
        <strain evidence="2">CM1001059</strain>
    </source>
</reference>
<dbReference type="SUPFAM" id="SSF48726">
    <property type="entry name" value="Immunoglobulin"/>
    <property type="match status" value="1"/>
</dbReference>
<dbReference type="InterPro" id="IPR003598">
    <property type="entry name" value="Ig_sub2"/>
</dbReference>
<dbReference type="Proteomes" id="UP000075902">
    <property type="component" value="Unassembled WGS sequence"/>
</dbReference>
<name>A0A182TMA9_9DIPT</name>
<reference evidence="3" key="1">
    <citation type="submission" date="2014-01" db="EMBL/GenBank/DDBJ databases">
        <title>The Genome Sequence of Anopheles melas CM1001059_A (V2).</title>
        <authorList>
            <consortium name="The Broad Institute Genomics Platform"/>
            <person name="Neafsey D.E."/>
            <person name="Besansky N."/>
            <person name="Howell P."/>
            <person name="Walton C."/>
            <person name="Young S.K."/>
            <person name="Zeng Q."/>
            <person name="Gargeya S."/>
            <person name="Fitzgerald M."/>
            <person name="Haas B."/>
            <person name="Abouelleil A."/>
            <person name="Allen A.W."/>
            <person name="Alvarado L."/>
            <person name="Arachchi H.M."/>
            <person name="Berlin A.M."/>
            <person name="Chapman S.B."/>
            <person name="Gainer-Dewar J."/>
            <person name="Goldberg J."/>
            <person name="Griggs A."/>
            <person name="Gujja S."/>
            <person name="Hansen M."/>
            <person name="Howarth C."/>
            <person name="Imamovic A."/>
            <person name="Ireland A."/>
            <person name="Larimer J."/>
            <person name="McCowan C."/>
            <person name="Murphy C."/>
            <person name="Pearson M."/>
            <person name="Poon T.W."/>
            <person name="Priest M."/>
            <person name="Roberts A."/>
            <person name="Saif S."/>
            <person name="Shea T."/>
            <person name="Sisk P."/>
            <person name="Sykes S."/>
            <person name="Wortman J."/>
            <person name="Nusbaum C."/>
            <person name="Birren B."/>
        </authorList>
    </citation>
    <scope>NUCLEOTIDE SEQUENCE [LARGE SCALE GENOMIC DNA]</scope>
    <source>
        <strain evidence="3">CM1001059</strain>
    </source>
</reference>
<protein>
    <submittedName>
        <fullName evidence="2">Ig-like domain-containing protein</fullName>
    </submittedName>
</protein>
<dbReference type="AlphaFoldDB" id="A0A182TMA9"/>
<dbReference type="Gene3D" id="2.60.40.10">
    <property type="entry name" value="Immunoglobulins"/>
    <property type="match status" value="1"/>
</dbReference>
<dbReference type="InterPro" id="IPR013783">
    <property type="entry name" value="Ig-like_fold"/>
</dbReference>
<sequence length="118" mass="13247">MSNEDPSRVITRAEGENVTLKCRADARPPVTSFSWYKNVELTAPNTEAKATEVSFRLMANQWSEWLYRVPNMRMSGENGETLYLTQLERESAGSYACAASNTEGETRSSSLTLKIQCK</sequence>
<organism evidence="2 3">
    <name type="scientific">Anopheles melas</name>
    <dbReference type="NCBI Taxonomy" id="34690"/>
    <lineage>
        <taxon>Eukaryota</taxon>
        <taxon>Metazoa</taxon>
        <taxon>Ecdysozoa</taxon>
        <taxon>Arthropoda</taxon>
        <taxon>Hexapoda</taxon>
        <taxon>Insecta</taxon>
        <taxon>Pterygota</taxon>
        <taxon>Neoptera</taxon>
        <taxon>Endopterygota</taxon>
        <taxon>Diptera</taxon>
        <taxon>Nematocera</taxon>
        <taxon>Culicoidea</taxon>
        <taxon>Culicidae</taxon>
        <taxon>Anophelinae</taxon>
        <taxon>Anopheles</taxon>
    </lineage>
</organism>
<dbReference type="SMART" id="SM00408">
    <property type="entry name" value="IGc2"/>
    <property type="match status" value="1"/>
</dbReference>